<dbReference type="PROSITE" id="PS01124">
    <property type="entry name" value="HTH_ARAC_FAMILY_2"/>
    <property type="match status" value="1"/>
</dbReference>
<gene>
    <name evidence="5" type="ORF">VCO01S_02010</name>
</gene>
<dbReference type="PRINTS" id="PR00032">
    <property type="entry name" value="HTHARAC"/>
</dbReference>
<dbReference type="SMART" id="SM00342">
    <property type="entry name" value="HTH_ARAC"/>
    <property type="match status" value="1"/>
</dbReference>
<dbReference type="SUPFAM" id="SSF46689">
    <property type="entry name" value="Homeodomain-like"/>
    <property type="match status" value="1"/>
</dbReference>
<dbReference type="RefSeq" id="WP_141268471.1">
    <property type="nucleotide sequence ID" value="NZ_BJLH01000001.1"/>
</dbReference>
<feature type="domain" description="HTH araC/xylS-type" evidence="4">
    <location>
        <begin position="225"/>
        <end position="323"/>
    </location>
</feature>
<evidence type="ECO:0000313" key="5">
    <source>
        <dbReference type="EMBL" id="GEA59008.1"/>
    </source>
</evidence>
<dbReference type="GO" id="GO:0003700">
    <property type="term" value="F:DNA-binding transcription factor activity"/>
    <property type="evidence" value="ECO:0007669"/>
    <property type="project" value="InterPro"/>
</dbReference>
<sequence length="326" mass="37930">MTEKQNRFIPLISIDQIQTYVEYIEIYESQFVKDLYESGLPQAIKSSQGHISREVMLRLFDKLEKELSSESMNRMIAHSCRLNVDKILVGKHLEGSVINALHSLFEQLKVDSTDTEFMIDDYGDHYWVYRKRAHDMQIGCVVTLIIFTYLIQKLTQSQWTPSIVSTTLTNGQPLSSFFPTHNIDYKHRSVYTGVYVPKSLVEKTITPFIGEEQQHRIKELHTFKYSLQALLKPYLSISMPTINEAAEYANMSVRTLQRRLKQENETYSEILEEVMDEIACESLIGSNETITNIAFNLGYSNTSHFTRAFKKKFELTPSAFRERYQK</sequence>
<dbReference type="PANTHER" id="PTHR47894:SF4">
    <property type="entry name" value="HTH-TYPE TRANSCRIPTIONAL REGULATOR GADX"/>
    <property type="match status" value="1"/>
</dbReference>
<comment type="caution">
    <text evidence="5">The sequence shown here is derived from an EMBL/GenBank/DDBJ whole genome shotgun (WGS) entry which is preliminary data.</text>
</comment>
<dbReference type="InterPro" id="IPR009057">
    <property type="entry name" value="Homeodomain-like_sf"/>
</dbReference>
<dbReference type="Proteomes" id="UP000318242">
    <property type="component" value="Unassembled WGS sequence"/>
</dbReference>
<keyword evidence="6" id="KW-1185">Reference proteome</keyword>
<name>A0A4Y3IJ89_9VIBR</name>
<dbReference type="Pfam" id="PF12833">
    <property type="entry name" value="HTH_18"/>
    <property type="match status" value="1"/>
</dbReference>
<dbReference type="Gene3D" id="1.10.10.60">
    <property type="entry name" value="Homeodomain-like"/>
    <property type="match status" value="1"/>
</dbReference>
<proteinExistence type="predicted"/>
<dbReference type="GO" id="GO:0000976">
    <property type="term" value="F:transcription cis-regulatory region binding"/>
    <property type="evidence" value="ECO:0007669"/>
    <property type="project" value="TreeGrafter"/>
</dbReference>
<accession>A0A4Y3IJ89</accession>
<keyword evidence="1" id="KW-0805">Transcription regulation</keyword>
<evidence type="ECO:0000256" key="2">
    <source>
        <dbReference type="ARBA" id="ARBA00023125"/>
    </source>
</evidence>
<dbReference type="InterPro" id="IPR020449">
    <property type="entry name" value="Tscrpt_reg_AraC-type_HTH"/>
</dbReference>
<dbReference type="EMBL" id="BJLH01000001">
    <property type="protein sequence ID" value="GEA59008.1"/>
    <property type="molecule type" value="Genomic_DNA"/>
</dbReference>
<dbReference type="AlphaFoldDB" id="A0A4Y3IJ89"/>
<evidence type="ECO:0000313" key="6">
    <source>
        <dbReference type="Proteomes" id="UP000318242"/>
    </source>
</evidence>
<protein>
    <recommendedName>
        <fullName evidence="4">HTH araC/xylS-type domain-containing protein</fullName>
    </recommendedName>
</protein>
<keyword evidence="2" id="KW-0238">DNA-binding</keyword>
<organism evidence="5 6">
    <name type="scientific">Vibrio comitans NBRC 102076</name>
    <dbReference type="NCBI Taxonomy" id="1219078"/>
    <lineage>
        <taxon>Bacteria</taxon>
        <taxon>Pseudomonadati</taxon>
        <taxon>Pseudomonadota</taxon>
        <taxon>Gammaproteobacteria</taxon>
        <taxon>Vibrionales</taxon>
        <taxon>Vibrionaceae</taxon>
        <taxon>Vibrio</taxon>
    </lineage>
</organism>
<evidence type="ECO:0000256" key="1">
    <source>
        <dbReference type="ARBA" id="ARBA00023015"/>
    </source>
</evidence>
<reference evidence="5 6" key="1">
    <citation type="submission" date="2019-06" db="EMBL/GenBank/DDBJ databases">
        <title>Whole genome shotgun sequence of Vibrio comitans NBRC 102076.</title>
        <authorList>
            <person name="Hosoyama A."/>
            <person name="Uohara A."/>
            <person name="Ohji S."/>
            <person name="Ichikawa N."/>
        </authorList>
    </citation>
    <scope>NUCLEOTIDE SEQUENCE [LARGE SCALE GENOMIC DNA]</scope>
    <source>
        <strain evidence="5 6">NBRC 102076</strain>
    </source>
</reference>
<evidence type="ECO:0000259" key="4">
    <source>
        <dbReference type="PROSITE" id="PS01124"/>
    </source>
</evidence>
<dbReference type="OrthoDB" id="6396588at2"/>
<dbReference type="InterPro" id="IPR018060">
    <property type="entry name" value="HTH_AraC"/>
</dbReference>
<keyword evidence="3" id="KW-0804">Transcription</keyword>
<dbReference type="GO" id="GO:0005829">
    <property type="term" value="C:cytosol"/>
    <property type="evidence" value="ECO:0007669"/>
    <property type="project" value="TreeGrafter"/>
</dbReference>
<evidence type="ECO:0000256" key="3">
    <source>
        <dbReference type="ARBA" id="ARBA00023163"/>
    </source>
</evidence>
<dbReference type="PANTHER" id="PTHR47894">
    <property type="entry name" value="HTH-TYPE TRANSCRIPTIONAL REGULATOR GADX"/>
    <property type="match status" value="1"/>
</dbReference>